<dbReference type="AlphaFoldDB" id="X7Z9J2"/>
<sequence>MASLAPTARSACWVPRRAEWRWCRKRVLMGRLKWEPERRSQRLLVLAAALSQSL</sequence>
<gene>
    <name evidence="1" type="ORF">I553_1014</name>
</gene>
<organism evidence="1">
    <name type="scientific">Mycobacterium xenopi 4042</name>
    <dbReference type="NCBI Taxonomy" id="1299334"/>
    <lineage>
        <taxon>Bacteria</taxon>
        <taxon>Bacillati</taxon>
        <taxon>Actinomycetota</taxon>
        <taxon>Actinomycetes</taxon>
        <taxon>Mycobacteriales</taxon>
        <taxon>Mycobacteriaceae</taxon>
        <taxon>Mycobacterium</taxon>
    </lineage>
</organism>
<comment type="caution">
    <text evidence="1">The sequence shown here is derived from an EMBL/GenBank/DDBJ whole genome shotgun (WGS) entry which is preliminary data.</text>
</comment>
<protein>
    <submittedName>
        <fullName evidence="1">Uncharacterized protein</fullName>
    </submittedName>
</protein>
<dbReference type="EMBL" id="JAOB01000080">
    <property type="protein sequence ID" value="EUA16039.1"/>
    <property type="molecule type" value="Genomic_DNA"/>
</dbReference>
<name>X7Z9J2_MYCXE</name>
<reference evidence="1" key="1">
    <citation type="submission" date="2014-01" db="EMBL/GenBank/DDBJ databases">
        <authorList>
            <person name="Brown-Elliot B."/>
            <person name="Wallace R."/>
            <person name="Lenaerts A."/>
            <person name="Ordway D."/>
            <person name="DeGroote M.A."/>
            <person name="Parker T."/>
            <person name="Sizemore C."/>
            <person name="Tallon L.J."/>
            <person name="Sadzewicz L.K."/>
            <person name="Sengamalay N."/>
            <person name="Fraser C.M."/>
            <person name="Hine E."/>
            <person name="Shefchek K.A."/>
            <person name="Das S.P."/>
            <person name="Tettelin H."/>
        </authorList>
    </citation>
    <scope>NUCLEOTIDE SEQUENCE [LARGE SCALE GENOMIC DNA]</scope>
    <source>
        <strain evidence="1">4042</strain>
    </source>
</reference>
<proteinExistence type="predicted"/>
<accession>X7Z9J2</accession>
<evidence type="ECO:0000313" key="1">
    <source>
        <dbReference type="EMBL" id="EUA16039.1"/>
    </source>
</evidence>